<comment type="caution">
    <text evidence="3">The sequence shown here is derived from an EMBL/GenBank/DDBJ whole genome shotgun (WGS) entry which is preliminary data.</text>
</comment>
<dbReference type="Pfam" id="PF00443">
    <property type="entry name" value="UCH"/>
    <property type="match status" value="1"/>
</dbReference>
<gene>
    <name evidence="3" type="ORF">LENED_011844</name>
</gene>
<dbReference type="InterPro" id="IPR028889">
    <property type="entry name" value="USP"/>
</dbReference>
<reference evidence="3 4" key="2">
    <citation type="submission" date="2017-02" db="EMBL/GenBank/DDBJ databases">
        <title>A genome survey and senescence transcriptome analysis in Lentinula edodes.</title>
        <authorList>
            <person name="Sakamoto Y."/>
            <person name="Nakade K."/>
            <person name="Sato S."/>
            <person name="Yoshida Y."/>
            <person name="Miyazaki K."/>
            <person name="Natsume S."/>
            <person name="Konno N."/>
        </authorList>
    </citation>
    <scope>NUCLEOTIDE SEQUENCE [LARGE SCALE GENOMIC DNA]</scope>
    <source>
        <strain evidence="3 4">NBRC 111202</strain>
    </source>
</reference>
<evidence type="ECO:0000256" key="1">
    <source>
        <dbReference type="SAM" id="MobiDB-lite"/>
    </source>
</evidence>
<dbReference type="SUPFAM" id="SSF54001">
    <property type="entry name" value="Cysteine proteinases"/>
    <property type="match status" value="1"/>
</dbReference>
<dbReference type="Gene3D" id="3.90.70.10">
    <property type="entry name" value="Cysteine proteinases"/>
    <property type="match status" value="1"/>
</dbReference>
<evidence type="ECO:0000313" key="4">
    <source>
        <dbReference type="Proteomes" id="UP000188533"/>
    </source>
</evidence>
<protein>
    <submittedName>
        <fullName evidence="3">Cysteine proteinase</fullName>
    </submittedName>
</protein>
<sequence length="81" mass="9148">MKTPTESWRANPLPGTPEEEERLENLPSRLQESTNGSGHYTAFVASRGGWLYCDDSSVKNVDAKQVVNQKAYVLFYKRVKA</sequence>
<dbReference type="PROSITE" id="PS50235">
    <property type="entry name" value="USP_3"/>
    <property type="match status" value="1"/>
</dbReference>
<dbReference type="InterPro" id="IPR038765">
    <property type="entry name" value="Papain-like_cys_pep_sf"/>
</dbReference>
<accession>A0A1Q3ER33</accession>
<keyword evidence="4" id="KW-1185">Reference proteome</keyword>
<dbReference type="STRING" id="5353.A0A1Q3ER33"/>
<feature type="region of interest" description="Disordered" evidence="1">
    <location>
        <begin position="1"/>
        <end position="35"/>
    </location>
</feature>
<feature type="domain" description="USP" evidence="2">
    <location>
        <begin position="1"/>
        <end position="79"/>
    </location>
</feature>
<dbReference type="EMBL" id="BDGU01001200">
    <property type="protein sequence ID" value="GAW09670.1"/>
    <property type="molecule type" value="Genomic_DNA"/>
</dbReference>
<organism evidence="3 4">
    <name type="scientific">Lentinula edodes</name>
    <name type="common">Shiitake mushroom</name>
    <name type="synonym">Lentinus edodes</name>
    <dbReference type="NCBI Taxonomy" id="5353"/>
    <lineage>
        <taxon>Eukaryota</taxon>
        <taxon>Fungi</taxon>
        <taxon>Dikarya</taxon>
        <taxon>Basidiomycota</taxon>
        <taxon>Agaricomycotina</taxon>
        <taxon>Agaricomycetes</taxon>
        <taxon>Agaricomycetidae</taxon>
        <taxon>Agaricales</taxon>
        <taxon>Marasmiineae</taxon>
        <taxon>Omphalotaceae</taxon>
        <taxon>Lentinula</taxon>
    </lineage>
</organism>
<proteinExistence type="predicted"/>
<evidence type="ECO:0000259" key="2">
    <source>
        <dbReference type="PROSITE" id="PS50235"/>
    </source>
</evidence>
<dbReference type="InterPro" id="IPR001394">
    <property type="entry name" value="Peptidase_C19_UCH"/>
</dbReference>
<dbReference type="GO" id="GO:0016579">
    <property type="term" value="P:protein deubiquitination"/>
    <property type="evidence" value="ECO:0007669"/>
    <property type="project" value="InterPro"/>
</dbReference>
<dbReference type="GO" id="GO:0004843">
    <property type="term" value="F:cysteine-type deubiquitinase activity"/>
    <property type="evidence" value="ECO:0007669"/>
    <property type="project" value="InterPro"/>
</dbReference>
<reference evidence="3 4" key="1">
    <citation type="submission" date="2016-08" db="EMBL/GenBank/DDBJ databases">
        <authorList>
            <consortium name="Lentinula edodes genome sequencing consortium"/>
            <person name="Sakamoto Y."/>
            <person name="Nakade K."/>
            <person name="Sato S."/>
            <person name="Yoshida Y."/>
            <person name="Miyazaki K."/>
            <person name="Natsume S."/>
            <person name="Konno N."/>
        </authorList>
    </citation>
    <scope>NUCLEOTIDE SEQUENCE [LARGE SCALE GENOMIC DNA]</scope>
    <source>
        <strain evidence="3 4">NBRC 111202</strain>
    </source>
</reference>
<dbReference type="Proteomes" id="UP000188533">
    <property type="component" value="Unassembled WGS sequence"/>
</dbReference>
<evidence type="ECO:0000313" key="3">
    <source>
        <dbReference type="EMBL" id="GAW09670.1"/>
    </source>
</evidence>
<dbReference type="AlphaFoldDB" id="A0A1Q3ER33"/>
<name>A0A1Q3ER33_LENED</name>